<dbReference type="GO" id="GO:0005524">
    <property type="term" value="F:ATP binding"/>
    <property type="evidence" value="ECO:0007669"/>
    <property type="project" value="UniProtKB-KW"/>
</dbReference>
<name>A0A4R5VSN0_9BACI</name>
<organism evidence="1 2">
    <name type="scientific">Bacillus salipaludis</name>
    <dbReference type="NCBI Taxonomy" id="2547811"/>
    <lineage>
        <taxon>Bacteria</taxon>
        <taxon>Bacillati</taxon>
        <taxon>Bacillota</taxon>
        <taxon>Bacilli</taxon>
        <taxon>Bacillales</taxon>
        <taxon>Bacillaceae</taxon>
        <taxon>Bacillus</taxon>
    </lineage>
</organism>
<sequence length="186" mass="21621">MNAFEHPDFLNEMNFMNYIYRDAEKFHKPKGVLITGQEGTGKSTLVAHFLENNPSQKGILAINIPSRTTLRSFIYTLLKKLGEETLDVKSPVEHLMSKIIYLLNEKEIFMIILDDFELVLDENNLMRNQGVLNLLKQIQLDTNVSIFALGLPSCHLIIKQNPQWTRLFPFHLDLDFLSKEKDKKRM</sequence>
<dbReference type="PROSITE" id="PS00675">
    <property type="entry name" value="SIGMA54_INTERACT_1"/>
    <property type="match status" value="1"/>
</dbReference>
<evidence type="ECO:0000313" key="1">
    <source>
        <dbReference type="EMBL" id="TDK61788.1"/>
    </source>
</evidence>
<dbReference type="EMBL" id="SMYO01000005">
    <property type="protein sequence ID" value="TDK61788.1"/>
    <property type="molecule type" value="Genomic_DNA"/>
</dbReference>
<keyword evidence="1" id="KW-0067">ATP-binding</keyword>
<dbReference type="InterPro" id="IPR008868">
    <property type="entry name" value="TniB"/>
</dbReference>
<protein>
    <submittedName>
        <fullName evidence="1">ATP-binding protein</fullName>
    </submittedName>
</protein>
<dbReference type="Gene3D" id="3.40.50.300">
    <property type="entry name" value="P-loop containing nucleotide triphosphate hydrolases"/>
    <property type="match status" value="1"/>
</dbReference>
<dbReference type="InterPro" id="IPR027417">
    <property type="entry name" value="P-loop_NTPase"/>
</dbReference>
<dbReference type="InterPro" id="IPR025662">
    <property type="entry name" value="Sigma_54_int_dom_ATP-bd_1"/>
</dbReference>
<keyword evidence="1" id="KW-0547">Nucleotide-binding</keyword>
<comment type="caution">
    <text evidence="1">The sequence shown here is derived from an EMBL/GenBank/DDBJ whole genome shotgun (WGS) entry which is preliminary data.</text>
</comment>
<dbReference type="Proteomes" id="UP000295132">
    <property type="component" value="Unassembled WGS sequence"/>
</dbReference>
<dbReference type="AlphaFoldDB" id="A0A4R5VSN0"/>
<proteinExistence type="predicted"/>
<reference evidence="1 2" key="1">
    <citation type="submission" date="2019-03" db="EMBL/GenBank/DDBJ databases">
        <title>Bacillus niacini sp. nov. a Nicotinate-Metabolizing Mesophile Isolated from Soil.</title>
        <authorList>
            <person name="Zhang G."/>
        </authorList>
    </citation>
    <scope>NUCLEOTIDE SEQUENCE [LARGE SCALE GENOMIC DNA]</scope>
    <source>
        <strain evidence="1 2">WN066</strain>
    </source>
</reference>
<gene>
    <name evidence="1" type="ORF">E2K98_12945</name>
</gene>
<accession>A0A4R5VSN0</accession>
<dbReference type="Pfam" id="PF05621">
    <property type="entry name" value="TniB"/>
    <property type="match status" value="1"/>
</dbReference>
<evidence type="ECO:0000313" key="2">
    <source>
        <dbReference type="Proteomes" id="UP000295132"/>
    </source>
</evidence>
<dbReference type="SUPFAM" id="SSF52540">
    <property type="entry name" value="P-loop containing nucleoside triphosphate hydrolases"/>
    <property type="match status" value="1"/>
</dbReference>
<dbReference type="RefSeq" id="WP_133334651.1">
    <property type="nucleotide sequence ID" value="NZ_SMYO01000005.1"/>
</dbReference>